<evidence type="ECO:0000313" key="3">
    <source>
        <dbReference type="Proteomes" id="UP001058974"/>
    </source>
</evidence>
<gene>
    <name evidence="2" type="ORF">KIW84_025444</name>
</gene>
<reference evidence="2 3" key="1">
    <citation type="journal article" date="2022" name="Nat. Genet.">
        <title>Improved pea reference genome and pan-genome highlight genomic features and evolutionary characteristics.</title>
        <authorList>
            <person name="Yang T."/>
            <person name="Liu R."/>
            <person name="Luo Y."/>
            <person name="Hu S."/>
            <person name="Wang D."/>
            <person name="Wang C."/>
            <person name="Pandey M.K."/>
            <person name="Ge S."/>
            <person name="Xu Q."/>
            <person name="Li N."/>
            <person name="Li G."/>
            <person name="Huang Y."/>
            <person name="Saxena R.K."/>
            <person name="Ji Y."/>
            <person name="Li M."/>
            <person name="Yan X."/>
            <person name="He Y."/>
            <person name="Liu Y."/>
            <person name="Wang X."/>
            <person name="Xiang C."/>
            <person name="Varshney R.K."/>
            <person name="Ding H."/>
            <person name="Gao S."/>
            <person name="Zong X."/>
        </authorList>
    </citation>
    <scope>NUCLEOTIDE SEQUENCE [LARGE SCALE GENOMIC DNA]</scope>
    <source>
        <strain evidence="2 3">cv. Zhongwan 6</strain>
    </source>
</reference>
<sequence>LDPFFKIITMTKPERPPSSRTNLASCVVATIFLVFVFIIIFTLYFTLFKPQDPKISVTAVQLPSFSLTNNGTSANLTFSQYASVRNPNRGTFSHYDSSFQLLCYGRQIGFMFVPAGKINARRTEYMAATFTVQSLPLGLEGNSSDGVNRVGPTMEIESTIEMAGRVRVLNLFSHHVEAKAECRVAIAVADGTVIDLKSEFHPTKIEELKMEEYLVKMKNLGDKLKLAGAPMSNFDLTIQTLKDLDLDYNSVVVKLSDQINLSTGPVKHEYSILDKVPVPGTHTVLVWYNVPIFYIRTNRYGRLF</sequence>
<name>A0A9D4YMT6_PEA</name>
<dbReference type="AlphaFoldDB" id="A0A9D4YMT6"/>
<keyword evidence="1" id="KW-1133">Transmembrane helix</keyword>
<evidence type="ECO:0000313" key="2">
    <source>
        <dbReference type="EMBL" id="KAI5440085.1"/>
    </source>
</evidence>
<accession>A0A9D4YMT6</accession>
<keyword evidence="3" id="KW-1185">Reference proteome</keyword>
<dbReference type="EMBL" id="JAMSHJ010000002">
    <property type="protein sequence ID" value="KAI5440085.1"/>
    <property type="molecule type" value="Genomic_DNA"/>
</dbReference>
<feature type="transmembrane region" description="Helical" evidence="1">
    <location>
        <begin position="21"/>
        <end position="47"/>
    </location>
</feature>
<dbReference type="Proteomes" id="UP001058974">
    <property type="component" value="Chromosome 2"/>
</dbReference>
<evidence type="ECO:0008006" key="4">
    <source>
        <dbReference type="Google" id="ProtNLM"/>
    </source>
</evidence>
<organism evidence="2 3">
    <name type="scientific">Pisum sativum</name>
    <name type="common">Garden pea</name>
    <name type="synonym">Lathyrus oleraceus</name>
    <dbReference type="NCBI Taxonomy" id="3888"/>
    <lineage>
        <taxon>Eukaryota</taxon>
        <taxon>Viridiplantae</taxon>
        <taxon>Streptophyta</taxon>
        <taxon>Embryophyta</taxon>
        <taxon>Tracheophyta</taxon>
        <taxon>Spermatophyta</taxon>
        <taxon>Magnoliopsida</taxon>
        <taxon>eudicotyledons</taxon>
        <taxon>Gunneridae</taxon>
        <taxon>Pentapetalae</taxon>
        <taxon>rosids</taxon>
        <taxon>fabids</taxon>
        <taxon>Fabales</taxon>
        <taxon>Fabaceae</taxon>
        <taxon>Papilionoideae</taxon>
        <taxon>50 kb inversion clade</taxon>
        <taxon>NPAAA clade</taxon>
        <taxon>Hologalegina</taxon>
        <taxon>IRL clade</taxon>
        <taxon>Fabeae</taxon>
        <taxon>Lathyrus</taxon>
    </lineage>
</organism>
<feature type="non-terminal residue" evidence="2">
    <location>
        <position position="304"/>
    </location>
</feature>
<dbReference type="Gramene" id="Psat02G0544400-T1">
    <property type="protein sequence ID" value="KAI5440085.1"/>
    <property type="gene ID" value="KIW84_025444"/>
</dbReference>
<dbReference type="SUPFAM" id="SSF117070">
    <property type="entry name" value="LEA14-like"/>
    <property type="match status" value="1"/>
</dbReference>
<dbReference type="InterPro" id="IPR055301">
    <property type="entry name" value="Lea14-like_2"/>
</dbReference>
<protein>
    <recommendedName>
        <fullName evidence="4">Late embryogenesis abundant protein LEA-2 subgroup domain-containing protein</fullName>
    </recommendedName>
</protein>
<keyword evidence="1" id="KW-0472">Membrane</keyword>
<comment type="caution">
    <text evidence="2">The sequence shown here is derived from an EMBL/GenBank/DDBJ whole genome shotgun (WGS) entry which is preliminary data.</text>
</comment>
<keyword evidence="1" id="KW-0812">Transmembrane</keyword>
<proteinExistence type="predicted"/>
<evidence type="ECO:0000256" key="1">
    <source>
        <dbReference type="SAM" id="Phobius"/>
    </source>
</evidence>
<dbReference type="PANTHER" id="PTHR31852">
    <property type="entry name" value="LATE EMBRYOGENESIS ABUNDANT (LEA) HYDROXYPROLINE-RICH GLYCOPROTEIN FAMILY"/>
    <property type="match status" value="1"/>
</dbReference>